<sequence>MIHCQQLASYEGNPHFEGQQWPQMQDFGVLQPCDSHSAAGSLDDRLLAVQDTYPLQALFDSSDLSPTEQVLSGPTGPTGATREEDTATADSTVIAPPQSPDDSASSSSNSSIDEDPEEILRRFHRIPAGRPVNLEGVEDPPEGGKPALPLPALAQLAIWSSLDKRLKSREIVRAIQSRFEFFRHRDNSKFLAASVRHMLSLYSVFKKLPKDEGVDSDKPKDRGSYWGLDLEHIDGLKRVRKRNRRSQHPKKSSRRAQSEEASSQTETSSCSSPGRRESGVSSEAFYYTPSPPSTSGHSQEPLPPLPEAGMIQQSQFVSETSNRMFLAPGPEEHIPASFDIPPSYPSPTHSEFFSNPVPEYTSRAYIPYSISSEITPISPPNELAPLLLPQETDMLFASAAQHQYTATWVDQILSSSDLLCPRLSSLQPGEQALSELFPPPPFYCDRDAQLVVERSYW</sequence>
<feature type="region of interest" description="Disordered" evidence="3">
    <location>
        <begin position="59"/>
        <end position="116"/>
    </location>
</feature>
<feature type="DNA-binding region" description="Fork-head" evidence="2">
    <location>
        <begin position="145"/>
        <end position="247"/>
    </location>
</feature>
<keyword evidence="1 2" id="KW-0238">DNA-binding</keyword>
<feature type="compositionally biased region" description="Low complexity" evidence="3">
    <location>
        <begin position="100"/>
        <end position="111"/>
    </location>
</feature>
<dbReference type="InterPro" id="IPR050211">
    <property type="entry name" value="FOX_domain-containing"/>
</dbReference>
<feature type="compositionally biased region" description="Polar residues" evidence="3">
    <location>
        <begin position="62"/>
        <end position="72"/>
    </location>
</feature>
<feature type="region of interest" description="Disordered" evidence="3">
    <location>
        <begin position="237"/>
        <end position="307"/>
    </location>
</feature>
<dbReference type="SUPFAM" id="SSF46785">
    <property type="entry name" value="Winged helix' DNA-binding domain"/>
    <property type="match status" value="1"/>
</dbReference>
<dbReference type="InterPro" id="IPR036390">
    <property type="entry name" value="WH_DNA-bd_sf"/>
</dbReference>
<dbReference type="InterPro" id="IPR001766">
    <property type="entry name" value="Fork_head_dom"/>
</dbReference>
<accession>A0ABR3EM58</accession>
<dbReference type="PANTHER" id="PTHR11829">
    <property type="entry name" value="FORKHEAD BOX PROTEIN"/>
    <property type="match status" value="1"/>
</dbReference>
<evidence type="ECO:0000256" key="3">
    <source>
        <dbReference type="SAM" id="MobiDB-lite"/>
    </source>
</evidence>
<dbReference type="PROSITE" id="PS50039">
    <property type="entry name" value="FORK_HEAD_3"/>
    <property type="match status" value="1"/>
</dbReference>
<dbReference type="Pfam" id="PF00250">
    <property type="entry name" value="Forkhead"/>
    <property type="match status" value="1"/>
</dbReference>
<reference evidence="5 6" key="1">
    <citation type="submission" date="2024-02" db="EMBL/GenBank/DDBJ databases">
        <title>A draft genome for the cacao thread blight pathogen Marasmius crinis-equi.</title>
        <authorList>
            <person name="Cohen S.P."/>
            <person name="Baruah I.K."/>
            <person name="Amoako-Attah I."/>
            <person name="Bukari Y."/>
            <person name="Meinhardt L.W."/>
            <person name="Bailey B.A."/>
        </authorList>
    </citation>
    <scope>NUCLEOTIDE SEQUENCE [LARGE SCALE GENOMIC DNA]</scope>
    <source>
        <strain evidence="5 6">GH-76</strain>
    </source>
</reference>
<protein>
    <submittedName>
        <fullName evidence="5">Forkhead box protein D2</fullName>
    </submittedName>
</protein>
<dbReference type="Gene3D" id="1.10.10.10">
    <property type="entry name" value="Winged helix-like DNA-binding domain superfamily/Winged helix DNA-binding domain"/>
    <property type="match status" value="1"/>
</dbReference>
<evidence type="ECO:0000313" key="6">
    <source>
        <dbReference type="Proteomes" id="UP001465976"/>
    </source>
</evidence>
<evidence type="ECO:0000256" key="2">
    <source>
        <dbReference type="PROSITE-ProRule" id="PRU00089"/>
    </source>
</evidence>
<evidence type="ECO:0000256" key="1">
    <source>
        <dbReference type="ARBA" id="ARBA00023125"/>
    </source>
</evidence>
<feature type="domain" description="Fork-head" evidence="4">
    <location>
        <begin position="145"/>
        <end position="247"/>
    </location>
</feature>
<dbReference type="SMART" id="SM00339">
    <property type="entry name" value="FH"/>
    <property type="match status" value="1"/>
</dbReference>
<feature type="compositionally biased region" description="Basic residues" evidence="3">
    <location>
        <begin position="238"/>
        <end position="254"/>
    </location>
</feature>
<dbReference type="PANTHER" id="PTHR11829:SF343">
    <property type="entry name" value="FORK-HEAD DOMAIN-CONTAINING PROTEIN"/>
    <property type="match status" value="1"/>
</dbReference>
<dbReference type="Proteomes" id="UP001465976">
    <property type="component" value="Unassembled WGS sequence"/>
</dbReference>
<name>A0ABR3EM58_9AGAR</name>
<dbReference type="InterPro" id="IPR036388">
    <property type="entry name" value="WH-like_DNA-bd_sf"/>
</dbReference>
<keyword evidence="2" id="KW-0539">Nucleus</keyword>
<organism evidence="5 6">
    <name type="scientific">Marasmius crinis-equi</name>
    <dbReference type="NCBI Taxonomy" id="585013"/>
    <lineage>
        <taxon>Eukaryota</taxon>
        <taxon>Fungi</taxon>
        <taxon>Dikarya</taxon>
        <taxon>Basidiomycota</taxon>
        <taxon>Agaricomycotina</taxon>
        <taxon>Agaricomycetes</taxon>
        <taxon>Agaricomycetidae</taxon>
        <taxon>Agaricales</taxon>
        <taxon>Marasmiineae</taxon>
        <taxon>Marasmiaceae</taxon>
        <taxon>Marasmius</taxon>
    </lineage>
</organism>
<comment type="caution">
    <text evidence="5">The sequence shown here is derived from an EMBL/GenBank/DDBJ whole genome shotgun (WGS) entry which is preliminary data.</text>
</comment>
<evidence type="ECO:0000313" key="5">
    <source>
        <dbReference type="EMBL" id="KAL0563956.1"/>
    </source>
</evidence>
<gene>
    <name evidence="5" type="primary">FOXD2_2</name>
    <name evidence="5" type="ORF">V5O48_018101</name>
</gene>
<keyword evidence="6" id="KW-1185">Reference proteome</keyword>
<feature type="compositionally biased region" description="Low complexity" evidence="3">
    <location>
        <begin position="259"/>
        <end position="272"/>
    </location>
</feature>
<proteinExistence type="predicted"/>
<comment type="subcellular location">
    <subcellularLocation>
        <location evidence="2">Nucleus</location>
    </subcellularLocation>
</comment>
<dbReference type="EMBL" id="JBAHYK010003086">
    <property type="protein sequence ID" value="KAL0563956.1"/>
    <property type="molecule type" value="Genomic_DNA"/>
</dbReference>
<evidence type="ECO:0000259" key="4">
    <source>
        <dbReference type="PROSITE" id="PS50039"/>
    </source>
</evidence>